<dbReference type="PANTHER" id="PTHR30570:SF1">
    <property type="entry name" value="PHOSPHATE-BINDING PROTEIN PSTS"/>
    <property type="match status" value="1"/>
</dbReference>
<keyword evidence="5" id="KW-1185">Reference proteome</keyword>
<organism evidence="4 5">
    <name type="scientific">Sphingobacterium kitahiroshimense</name>
    <dbReference type="NCBI Taxonomy" id="470446"/>
    <lineage>
        <taxon>Bacteria</taxon>
        <taxon>Pseudomonadati</taxon>
        <taxon>Bacteroidota</taxon>
        <taxon>Sphingobacteriia</taxon>
        <taxon>Sphingobacteriales</taxon>
        <taxon>Sphingobacteriaceae</taxon>
        <taxon>Sphingobacterium</taxon>
    </lineage>
</organism>
<dbReference type="InterPro" id="IPR024370">
    <property type="entry name" value="PBP_domain"/>
</dbReference>
<dbReference type="Proteomes" id="UP001409291">
    <property type="component" value="Unassembled WGS sequence"/>
</dbReference>
<dbReference type="InterPro" id="IPR050811">
    <property type="entry name" value="Phosphate_ABC_transporter"/>
</dbReference>
<feature type="chain" id="PRO_5046395696" evidence="2">
    <location>
        <begin position="24"/>
        <end position="323"/>
    </location>
</feature>
<sequence>MKKNNRNILILSLLLLLTNNACAPKIENGYTKERGFEGNISLSGAFALYPLVVLWSEEFKKEHPHVRFNISAGGAGKGIADALTGMVDIGLISRDLHPQEIAKGAFPIHVAKDAVICTINAENPNYTLLKERGLTHAELKNIFINKKYKTWNEIDARFSKDPVIVYTRADAAGAAETWANFFKSKQEDLKGVGIFGDPGIAQAIKDDKNAIGFNNINYVYDLKTKKVMDKIDVLPIDLNTDGHISENEDFYSTIDDLTDAVSNNHYPSPPARDLSFITKGKPDNLLVKEFISFVLKKKSQSYLLENGYVPLTESLINKELIKL</sequence>
<dbReference type="EMBL" id="JBDJNQ010000010">
    <property type="protein sequence ID" value="MEN5379395.1"/>
    <property type="molecule type" value="Genomic_DNA"/>
</dbReference>
<proteinExistence type="predicted"/>
<evidence type="ECO:0000256" key="1">
    <source>
        <dbReference type="ARBA" id="ARBA00022729"/>
    </source>
</evidence>
<dbReference type="PANTHER" id="PTHR30570">
    <property type="entry name" value="PERIPLASMIC PHOSPHATE BINDING COMPONENT OF PHOSPHATE ABC TRANSPORTER"/>
    <property type="match status" value="1"/>
</dbReference>
<accession>A0ABV0BX78</accession>
<dbReference type="Pfam" id="PF12849">
    <property type="entry name" value="PBP_like_2"/>
    <property type="match status" value="1"/>
</dbReference>
<reference evidence="4 5" key="1">
    <citation type="submission" date="2024-04" db="EMBL/GenBank/DDBJ databases">
        <title>WGS of bacteria from Torrens River.</title>
        <authorList>
            <person name="Wyrsch E.R."/>
            <person name="Drigo B."/>
        </authorList>
    </citation>
    <scope>NUCLEOTIDE SEQUENCE [LARGE SCALE GENOMIC DNA]</scope>
    <source>
        <strain evidence="4 5">TWI391</strain>
    </source>
</reference>
<evidence type="ECO:0000313" key="4">
    <source>
        <dbReference type="EMBL" id="MEN5379395.1"/>
    </source>
</evidence>
<keyword evidence="1 2" id="KW-0732">Signal</keyword>
<feature type="signal peptide" evidence="2">
    <location>
        <begin position="1"/>
        <end position="23"/>
    </location>
</feature>
<evidence type="ECO:0000256" key="2">
    <source>
        <dbReference type="SAM" id="SignalP"/>
    </source>
</evidence>
<dbReference type="RefSeq" id="WP_346582155.1">
    <property type="nucleotide sequence ID" value="NZ_JBDJLH010000002.1"/>
</dbReference>
<comment type="caution">
    <text evidence="4">The sequence shown here is derived from an EMBL/GenBank/DDBJ whole genome shotgun (WGS) entry which is preliminary data.</text>
</comment>
<feature type="domain" description="PBP" evidence="3">
    <location>
        <begin position="38"/>
        <end position="296"/>
    </location>
</feature>
<dbReference type="SUPFAM" id="SSF53850">
    <property type="entry name" value="Periplasmic binding protein-like II"/>
    <property type="match status" value="1"/>
</dbReference>
<evidence type="ECO:0000313" key="5">
    <source>
        <dbReference type="Proteomes" id="UP001409291"/>
    </source>
</evidence>
<protein>
    <submittedName>
        <fullName evidence="4">Substrate-binding domain-containing protein</fullName>
    </submittedName>
</protein>
<dbReference type="Gene3D" id="3.40.190.10">
    <property type="entry name" value="Periplasmic binding protein-like II"/>
    <property type="match status" value="2"/>
</dbReference>
<gene>
    <name evidence="4" type="ORF">ABE541_19165</name>
</gene>
<name>A0ABV0BX78_9SPHI</name>
<evidence type="ECO:0000259" key="3">
    <source>
        <dbReference type="Pfam" id="PF12849"/>
    </source>
</evidence>